<dbReference type="Gene3D" id="3.40.50.1820">
    <property type="entry name" value="alpha/beta hydrolase"/>
    <property type="match status" value="1"/>
</dbReference>
<gene>
    <name evidence="2" type="ORF">JL107_14410</name>
</gene>
<accession>A0A938YN72</accession>
<keyword evidence="2" id="KW-0378">Hydrolase</keyword>
<proteinExistence type="predicted"/>
<dbReference type="EMBL" id="JAERWL010000012">
    <property type="protein sequence ID" value="MBM9477641.1"/>
    <property type="molecule type" value="Genomic_DNA"/>
</dbReference>
<sequence>MSTKSPDGARLSIRRIPKRARAVVLLLHGGGEGSGSIRTGWWYPAVLRMHPLDWAIARHLPHAAVVQLRFAVTTWNDGRDPVRDLRWALGRIHVRAPGLPVVLVGHSMGARAALFGLADPAVRGAVLLSPWISEDDPAEGTDDQLIVAIQADTDSVAPPPQAFPWLSKAERRGARIHRTTLARTDHSMIRRAGTWHRLTADAVDRVLRHAGVAAGWGGRAR</sequence>
<comment type="caution">
    <text evidence="2">The sequence shown here is derived from an EMBL/GenBank/DDBJ whole genome shotgun (WGS) entry which is preliminary data.</text>
</comment>
<reference evidence="2" key="1">
    <citation type="submission" date="2021-01" db="EMBL/GenBank/DDBJ databases">
        <title>KCTC 19127 draft genome.</title>
        <authorList>
            <person name="An D."/>
        </authorList>
    </citation>
    <scope>NUCLEOTIDE SEQUENCE</scope>
    <source>
        <strain evidence="2">KCTC 19127</strain>
    </source>
</reference>
<dbReference type="InterPro" id="IPR029058">
    <property type="entry name" value="AB_hydrolase_fold"/>
</dbReference>
<organism evidence="2 3">
    <name type="scientific">Nakamurella flavida</name>
    <dbReference type="NCBI Taxonomy" id="363630"/>
    <lineage>
        <taxon>Bacteria</taxon>
        <taxon>Bacillati</taxon>
        <taxon>Actinomycetota</taxon>
        <taxon>Actinomycetes</taxon>
        <taxon>Nakamurellales</taxon>
        <taxon>Nakamurellaceae</taxon>
        <taxon>Nakamurella</taxon>
    </lineage>
</organism>
<name>A0A938YN72_9ACTN</name>
<evidence type="ECO:0000259" key="1">
    <source>
        <dbReference type="Pfam" id="PF12146"/>
    </source>
</evidence>
<feature type="domain" description="Serine aminopeptidase S33" evidence="1">
    <location>
        <begin position="75"/>
        <end position="137"/>
    </location>
</feature>
<dbReference type="AlphaFoldDB" id="A0A938YN72"/>
<keyword evidence="3" id="KW-1185">Reference proteome</keyword>
<evidence type="ECO:0000313" key="2">
    <source>
        <dbReference type="EMBL" id="MBM9477641.1"/>
    </source>
</evidence>
<dbReference type="Proteomes" id="UP000663801">
    <property type="component" value="Unassembled WGS sequence"/>
</dbReference>
<dbReference type="SUPFAM" id="SSF53474">
    <property type="entry name" value="alpha/beta-Hydrolases"/>
    <property type="match status" value="1"/>
</dbReference>
<protein>
    <submittedName>
        <fullName evidence="2">Alpha/beta fold hydrolase</fullName>
    </submittedName>
</protein>
<dbReference type="GO" id="GO:0016787">
    <property type="term" value="F:hydrolase activity"/>
    <property type="evidence" value="ECO:0007669"/>
    <property type="project" value="UniProtKB-KW"/>
</dbReference>
<dbReference type="Pfam" id="PF12146">
    <property type="entry name" value="Hydrolase_4"/>
    <property type="match status" value="1"/>
</dbReference>
<dbReference type="RefSeq" id="WP_205257766.1">
    <property type="nucleotide sequence ID" value="NZ_BAAAPV010000005.1"/>
</dbReference>
<dbReference type="InterPro" id="IPR022742">
    <property type="entry name" value="Hydrolase_4"/>
</dbReference>
<evidence type="ECO:0000313" key="3">
    <source>
        <dbReference type="Proteomes" id="UP000663801"/>
    </source>
</evidence>